<name>H1Y744_9SPHI</name>
<dbReference type="SUPFAM" id="SSF88946">
    <property type="entry name" value="Sigma2 domain of RNA polymerase sigma factors"/>
    <property type="match status" value="1"/>
</dbReference>
<dbReference type="eggNOG" id="COG1595">
    <property type="taxonomic scope" value="Bacteria"/>
</dbReference>
<dbReference type="NCBIfam" id="TIGR02985">
    <property type="entry name" value="Sig70_bacteroi1"/>
    <property type="match status" value="1"/>
</dbReference>
<dbReference type="NCBIfam" id="TIGR02937">
    <property type="entry name" value="sigma70-ECF"/>
    <property type="match status" value="1"/>
</dbReference>
<sequence length="190" mass="21743">MKDYGKFTDNELVSLIKEGDHDAYTNIFERYTRLLVAHAFRLLGDQDAANDVVQDVFVTLWQNRAKLTLSASFSSYLYTATRNRVFNKMSHQKVVAKYAGSIIDFMQAGYALADEQVRVKELSALIEQEISALPPRTREIFLLNKEDELSYKEIALRLNITDQTAKQQVYIALKNLRLKLGSLISVVLLF</sequence>
<dbReference type="InterPro" id="IPR013325">
    <property type="entry name" value="RNA_pol_sigma_r2"/>
</dbReference>
<protein>
    <submittedName>
        <fullName evidence="7">RNA polymerase, sigma-24 subunit, ECF subfamily</fullName>
    </submittedName>
</protein>
<dbReference type="GO" id="GO:0006352">
    <property type="term" value="P:DNA-templated transcription initiation"/>
    <property type="evidence" value="ECO:0007669"/>
    <property type="project" value="InterPro"/>
</dbReference>
<dbReference type="EMBL" id="CM001403">
    <property type="protein sequence ID" value="EHQ28663.1"/>
    <property type="molecule type" value="Genomic_DNA"/>
</dbReference>
<feature type="domain" description="RNA polymerase sigma factor 70 region 4 type 2" evidence="6">
    <location>
        <begin position="125"/>
        <end position="176"/>
    </location>
</feature>
<keyword evidence="8" id="KW-1185">Reference proteome</keyword>
<dbReference type="Gene3D" id="1.10.10.10">
    <property type="entry name" value="Winged helix-like DNA-binding domain superfamily/Winged helix DNA-binding domain"/>
    <property type="match status" value="1"/>
</dbReference>
<dbReference type="InterPro" id="IPR007627">
    <property type="entry name" value="RNA_pol_sigma70_r2"/>
</dbReference>
<gene>
    <name evidence="7" type="ORF">Mucpa_4574</name>
</gene>
<dbReference type="InterPro" id="IPR036388">
    <property type="entry name" value="WH-like_DNA-bd_sf"/>
</dbReference>
<dbReference type="GO" id="GO:0003677">
    <property type="term" value="F:DNA binding"/>
    <property type="evidence" value="ECO:0007669"/>
    <property type="project" value="InterPro"/>
</dbReference>
<evidence type="ECO:0000256" key="4">
    <source>
        <dbReference type="ARBA" id="ARBA00023163"/>
    </source>
</evidence>
<evidence type="ECO:0000313" key="7">
    <source>
        <dbReference type="EMBL" id="EHQ28663.1"/>
    </source>
</evidence>
<dbReference type="PANTHER" id="PTHR43133">
    <property type="entry name" value="RNA POLYMERASE ECF-TYPE SIGMA FACTO"/>
    <property type="match status" value="1"/>
</dbReference>
<evidence type="ECO:0000256" key="2">
    <source>
        <dbReference type="ARBA" id="ARBA00023015"/>
    </source>
</evidence>
<keyword evidence="3" id="KW-0731">Sigma factor</keyword>
<evidence type="ECO:0000256" key="1">
    <source>
        <dbReference type="ARBA" id="ARBA00010641"/>
    </source>
</evidence>
<dbReference type="Gene3D" id="1.10.1740.10">
    <property type="match status" value="1"/>
</dbReference>
<evidence type="ECO:0000313" key="8">
    <source>
        <dbReference type="Proteomes" id="UP000002774"/>
    </source>
</evidence>
<organism evidence="7 8">
    <name type="scientific">Mucilaginibacter paludis DSM 18603</name>
    <dbReference type="NCBI Taxonomy" id="714943"/>
    <lineage>
        <taxon>Bacteria</taxon>
        <taxon>Pseudomonadati</taxon>
        <taxon>Bacteroidota</taxon>
        <taxon>Sphingobacteriia</taxon>
        <taxon>Sphingobacteriales</taxon>
        <taxon>Sphingobacteriaceae</taxon>
        <taxon>Mucilaginibacter</taxon>
    </lineage>
</organism>
<evidence type="ECO:0000259" key="5">
    <source>
        <dbReference type="Pfam" id="PF04542"/>
    </source>
</evidence>
<evidence type="ECO:0000259" key="6">
    <source>
        <dbReference type="Pfam" id="PF08281"/>
    </source>
</evidence>
<dbReference type="InterPro" id="IPR013324">
    <property type="entry name" value="RNA_pol_sigma_r3/r4-like"/>
</dbReference>
<dbReference type="Pfam" id="PF04542">
    <property type="entry name" value="Sigma70_r2"/>
    <property type="match status" value="1"/>
</dbReference>
<dbReference type="RefSeq" id="WP_008509540.1">
    <property type="nucleotide sequence ID" value="NZ_CM001403.1"/>
</dbReference>
<keyword evidence="4" id="KW-0804">Transcription</keyword>
<dbReference type="InterPro" id="IPR014327">
    <property type="entry name" value="RNA_pol_sigma70_bacteroid"/>
</dbReference>
<dbReference type="SUPFAM" id="SSF88659">
    <property type="entry name" value="Sigma3 and sigma4 domains of RNA polymerase sigma factors"/>
    <property type="match status" value="1"/>
</dbReference>
<dbReference type="GO" id="GO:0016987">
    <property type="term" value="F:sigma factor activity"/>
    <property type="evidence" value="ECO:0007669"/>
    <property type="project" value="UniProtKB-KW"/>
</dbReference>
<dbReference type="PANTHER" id="PTHR43133:SF46">
    <property type="entry name" value="RNA POLYMERASE SIGMA-70 FACTOR ECF SUBFAMILY"/>
    <property type="match status" value="1"/>
</dbReference>
<dbReference type="OrthoDB" id="659569at2"/>
<evidence type="ECO:0000256" key="3">
    <source>
        <dbReference type="ARBA" id="ARBA00023082"/>
    </source>
</evidence>
<dbReference type="InterPro" id="IPR039425">
    <property type="entry name" value="RNA_pol_sigma-70-like"/>
</dbReference>
<dbReference type="InterPro" id="IPR014284">
    <property type="entry name" value="RNA_pol_sigma-70_dom"/>
</dbReference>
<dbReference type="Proteomes" id="UP000002774">
    <property type="component" value="Chromosome"/>
</dbReference>
<accession>H1Y744</accession>
<dbReference type="InterPro" id="IPR013249">
    <property type="entry name" value="RNA_pol_sigma70_r4_t2"/>
</dbReference>
<proteinExistence type="inferred from homology"/>
<dbReference type="HOGENOM" id="CLU_047691_4_1_10"/>
<feature type="domain" description="RNA polymerase sigma-70 region 2" evidence="5">
    <location>
        <begin position="27"/>
        <end position="91"/>
    </location>
</feature>
<comment type="similarity">
    <text evidence="1">Belongs to the sigma-70 factor family. ECF subfamily.</text>
</comment>
<dbReference type="STRING" id="714943.Mucpa_4574"/>
<dbReference type="AlphaFoldDB" id="H1Y744"/>
<dbReference type="CDD" id="cd06171">
    <property type="entry name" value="Sigma70_r4"/>
    <property type="match status" value="1"/>
</dbReference>
<keyword evidence="2" id="KW-0805">Transcription regulation</keyword>
<reference evidence="7" key="1">
    <citation type="submission" date="2011-09" db="EMBL/GenBank/DDBJ databases">
        <title>The permanent draft genome of Mucilaginibacter paludis DSM 18603.</title>
        <authorList>
            <consortium name="US DOE Joint Genome Institute (JGI-PGF)"/>
            <person name="Lucas S."/>
            <person name="Han J."/>
            <person name="Lapidus A."/>
            <person name="Bruce D."/>
            <person name="Goodwin L."/>
            <person name="Pitluck S."/>
            <person name="Peters L."/>
            <person name="Kyrpides N."/>
            <person name="Mavromatis K."/>
            <person name="Ivanova N."/>
            <person name="Mikhailova N."/>
            <person name="Held B."/>
            <person name="Detter J.C."/>
            <person name="Tapia R."/>
            <person name="Han C."/>
            <person name="Land M."/>
            <person name="Hauser L."/>
            <person name="Markowitz V."/>
            <person name="Cheng J.-F."/>
            <person name="Hugenholtz P."/>
            <person name="Woyke T."/>
            <person name="Wu D."/>
            <person name="Tindall B."/>
            <person name="Brambilla E."/>
            <person name="Klenk H.-P."/>
            <person name="Eisen J.A."/>
        </authorList>
    </citation>
    <scope>NUCLEOTIDE SEQUENCE [LARGE SCALE GENOMIC DNA]</scope>
    <source>
        <strain evidence="7">DSM 18603</strain>
    </source>
</reference>
<dbReference type="Pfam" id="PF08281">
    <property type="entry name" value="Sigma70_r4_2"/>
    <property type="match status" value="1"/>
</dbReference>